<feature type="region of interest" description="Disordered" evidence="4">
    <location>
        <begin position="1"/>
        <end position="25"/>
    </location>
</feature>
<dbReference type="InterPro" id="IPR009057">
    <property type="entry name" value="Homeodomain-like_sf"/>
</dbReference>
<dbReference type="InterPro" id="IPR020449">
    <property type="entry name" value="Tscrpt_reg_AraC-type_HTH"/>
</dbReference>
<keyword evidence="3" id="KW-0804">Transcription</keyword>
<feature type="domain" description="Fe/B12 periplasmic-binding" evidence="6">
    <location>
        <begin position="293"/>
        <end position="558"/>
    </location>
</feature>
<reference evidence="7 8" key="1">
    <citation type="submission" date="2018-10" db="EMBL/GenBank/DDBJ databases">
        <title>Phylogenomics of Brevibacillus.</title>
        <authorList>
            <person name="Dunlap C."/>
        </authorList>
    </citation>
    <scope>NUCLEOTIDE SEQUENCE [LARGE SCALE GENOMIC DNA]</scope>
    <source>
        <strain evidence="7 8">JCM 15085</strain>
    </source>
</reference>
<keyword evidence="2" id="KW-0238">DNA-binding</keyword>
<dbReference type="Proteomes" id="UP000281915">
    <property type="component" value="Unassembled WGS sequence"/>
</dbReference>
<organism evidence="7 8">
    <name type="scientific">Brevibacillus panacihumi</name>
    <dbReference type="NCBI Taxonomy" id="497735"/>
    <lineage>
        <taxon>Bacteria</taxon>
        <taxon>Bacillati</taxon>
        <taxon>Bacillota</taxon>
        <taxon>Bacilli</taxon>
        <taxon>Bacillales</taxon>
        <taxon>Paenibacillaceae</taxon>
        <taxon>Brevibacillus</taxon>
    </lineage>
</organism>
<keyword evidence="1" id="KW-0805">Transcription regulation</keyword>
<dbReference type="PRINTS" id="PR00032">
    <property type="entry name" value="HTHARAC"/>
</dbReference>
<dbReference type="InterPro" id="IPR018062">
    <property type="entry name" value="HTH_AraC-typ_CS"/>
</dbReference>
<evidence type="ECO:0000256" key="2">
    <source>
        <dbReference type="ARBA" id="ARBA00023125"/>
    </source>
</evidence>
<evidence type="ECO:0000256" key="1">
    <source>
        <dbReference type="ARBA" id="ARBA00023015"/>
    </source>
</evidence>
<dbReference type="PANTHER" id="PTHR43280:SF28">
    <property type="entry name" value="HTH-TYPE TRANSCRIPTIONAL ACTIVATOR RHAS"/>
    <property type="match status" value="1"/>
</dbReference>
<evidence type="ECO:0000313" key="7">
    <source>
        <dbReference type="EMBL" id="RNB77618.1"/>
    </source>
</evidence>
<dbReference type="Pfam" id="PF01497">
    <property type="entry name" value="Peripla_BP_2"/>
    <property type="match status" value="1"/>
</dbReference>
<evidence type="ECO:0000313" key="8">
    <source>
        <dbReference type="Proteomes" id="UP000281915"/>
    </source>
</evidence>
<dbReference type="PANTHER" id="PTHR43280">
    <property type="entry name" value="ARAC-FAMILY TRANSCRIPTIONAL REGULATOR"/>
    <property type="match status" value="1"/>
</dbReference>
<feature type="domain" description="HTH araC/xylS-type" evidence="5">
    <location>
        <begin position="192"/>
        <end position="290"/>
    </location>
</feature>
<dbReference type="InterPro" id="IPR002491">
    <property type="entry name" value="ABC_transptr_periplasmic_BD"/>
</dbReference>
<comment type="caution">
    <text evidence="7">The sequence shown here is derived from an EMBL/GenBank/DDBJ whole genome shotgun (WGS) entry which is preliminary data.</text>
</comment>
<dbReference type="GO" id="GO:0043565">
    <property type="term" value="F:sequence-specific DNA binding"/>
    <property type="evidence" value="ECO:0007669"/>
    <property type="project" value="InterPro"/>
</dbReference>
<dbReference type="InterPro" id="IPR018060">
    <property type="entry name" value="HTH_AraC"/>
</dbReference>
<dbReference type="SUPFAM" id="SSF46689">
    <property type="entry name" value="Homeodomain-like"/>
    <property type="match status" value="2"/>
</dbReference>
<protein>
    <submittedName>
        <fullName evidence="7">AraC family transcriptional regulator</fullName>
    </submittedName>
</protein>
<dbReference type="PROSITE" id="PS00041">
    <property type="entry name" value="HTH_ARAC_FAMILY_1"/>
    <property type="match status" value="1"/>
</dbReference>
<sequence>MKIDRLEQDWSESPAPGQEQEDSFDPGRCYIRLRDVFIAEGASKLKLEQQLTETYALIVHLGGSGVLELGDRQVAMKKDHVYLIPPESTFGWSGDGSGELSAMVLRLDIFEERAGLFAAASAERLDSAIALRKGIPVTPAGRLEKLCRAIHAHFNSKDRMKVWRAQIDCAELLYAAAAVHSERAVDTRQALERSKAYMEERYVEEITITQLAAIAELSPKYYVDLFKKTYGASALDHLTKVRMEKAKHLMNQSERLLKDIAHEVGYTDPFYFSRKFKQTYGLSPSQYMKQRSRRVAVYGRTSILGYLLTLKVIPHAAPLHPMWSNLYFTKYGSDIPYHLHIARQKYQNSHNLDLVAQSKPELIITHRDLEPWERERLAGIAPIVELPDEKAGWKQGLLALGEALGEPSEARSWIASFESKIEREKKRLLESGVRPRVLTLKRVRHHFYLYRNQGMQDVLYDGLGVRSACENMGVDRNIPISLEELDGIEADVVLLLICRDSETLAEWKKLQQSPSWMSLRMVRENKVCQIASEPWREYSPIALDRIVDEAMRIFTGKCP</sequence>
<dbReference type="SMART" id="SM00342">
    <property type="entry name" value="HTH_ARAC"/>
    <property type="match status" value="1"/>
</dbReference>
<dbReference type="Pfam" id="PF12833">
    <property type="entry name" value="HTH_18"/>
    <property type="match status" value="1"/>
</dbReference>
<dbReference type="AlphaFoldDB" id="A0A3M8CPM2"/>
<evidence type="ECO:0000259" key="5">
    <source>
        <dbReference type="PROSITE" id="PS01124"/>
    </source>
</evidence>
<evidence type="ECO:0000256" key="4">
    <source>
        <dbReference type="SAM" id="MobiDB-lite"/>
    </source>
</evidence>
<gene>
    <name evidence="7" type="ORF">EDM58_14135</name>
</gene>
<dbReference type="GO" id="GO:0003700">
    <property type="term" value="F:DNA-binding transcription factor activity"/>
    <property type="evidence" value="ECO:0007669"/>
    <property type="project" value="InterPro"/>
</dbReference>
<proteinExistence type="predicted"/>
<dbReference type="Gene3D" id="1.10.10.60">
    <property type="entry name" value="Homeodomain-like"/>
    <property type="match status" value="2"/>
</dbReference>
<accession>A0A3M8CPM2</accession>
<dbReference type="Gene3D" id="3.40.50.1980">
    <property type="entry name" value="Nitrogenase molybdenum iron protein domain"/>
    <property type="match status" value="2"/>
</dbReference>
<dbReference type="EMBL" id="RHHT01000029">
    <property type="protein sequence ID" value="RNB77618.1"/>
    <property type="molecule type" value="Genomic_DNA"/>
</dbReference>
<dbReference type="SUPFAM" id="SSF53807">
    <property type="entry name" value="Helical backbone' metal receptor"/>
    <property type="match status" value="1"/>
</dbReference>
<dbReference type="RefSeq" id="WP_122913888.1">
    <property type="nucleotide sequence ID" value="NZ_RHHT01000029.1"/>
</dbReference>
<name>A0A3M8CPM2_9BACL</name>
<dbReference type="PROSITE" id="PS50983">
    <property type="entry name" value="FE_B12_PBP"/>
    <property type="match status" value="1"/>
</dbReference>
<evidence type="ECO:0000259" key="6">
    <source>
        <dbReference type="PROSITE" id="PS50983"/>
    </source>
</evidence>
<evidence type="ECO:0000256" key="3">
    <source>
        <dbReference type="ARBA" id="ARBA00023163"/>
    </source>
</evidence>
<dbReference type="PROSITE" id="PS01124">
    <property type="entry name" value="HTH_ARAC_FAMILY_2"/>
    <property type="match status" value="1"/>
</dbReference>